<dbReference type="InterPro" id="IPR032710">
    <property type="entry name" value="NTF2-like_dom_sf"/>
</dbReference>
<dbReference type="EMBL" id="VSDO01000003">
    <property type="protein sequence ID" value="TYA12404.1"/>
    <property type="molecule type" value="Genomic_DNA"/>
</dbReference>
<evidence type="ECO:0000313" key="2">
    <source>
        <dbReference type="EMBL" id="TYA12404.1"/>
    </source>
</evidence>
<dbReference type="Gene3D" id="3.10.450.50">
    <property type="match status" value="1"/>
</dbReference>
<dbReference type="InterPro" id="IPR027843">
    <property type="entry name" value="DUF4440"/>
</dbReference>
<dbReference type="OrthoDB" id="9152983at2"/>
<dbReference type="Proteomes" id="UP000325218">
    <property type="component" value="Unassembled WGS sequence"/>
</dbReference>
<evidence type="ECO:0000313" key="3">
    <source>
        <dbReference type="Proteomes" id="UP000325218"/>
    </source>
</evidence>
<gene>
    <name evidence="2" type="ORF">FRY98_17065</name>
</gene>
<keyword evidence="3" id="KW-1185">Reference proteome</keyword>
<name>A0A5D0CSV0_9BACL</name>
<dbReference type="Pfam" id="PF14534">
    <property type="entry name" value="DUF4440"/>
    <property type="match status" value="1"/>
</dbReference>
<dbReference type="RefSeq" id="WP_148454106.1">
    <property type="nucleotide sequence ID" value="NZ_VSDO01000003.1"/>
</dbReference>
<dbReference type="AlphaFoldDB" id="A0A5D0CSV0"/>
<organism evidence="2 3">
    <name type="scientific">Paenibacillus faecis</name>
    <dbReference type="NCBI Taxonomy" id="862114"/>
    <lineage>
        <taxon>Bacteria</taxon>
        <taxon>Bacillati</taxon>
        <taxon>Bacillota</taxon>
        <taxon>Bacilli</taxon>
        <taxon>Bacillales</taxon>
        <taxon>Paenibacillaceae</taxon>
        <taxon>Paenibacillus</taxon>
    </lineage>
</organism>
<feature type="domain" description="DUF4440" evidence="1">
    <location>
        <begin position="6"/>
        <end position="113"/>
    </location>
</feature>
<sequence length="123" mass="14743">MDYKEALKRYIEMTNTHHFDNIQPLLHPEVVYWFSDKTCRTMEEIRAYFENSWNLIKDEVYNASEIQWLAADEKVATCIYTYQYEGYYNGEYVKGSGRATNIFVKENDGDWRLIHEHLSRDPA</sequence>
<protein>
    <submittedName>
        <fullName evidence="2">Nuclear transport factor 2 family protein</fullName>
    </submittedName>
</protein>
<evidence type="ECO:0000259" key="1">
    <source>
        <dbReference type="Pfam" id="PF14534"/>
    </source>
</evidence>
<accession>A0A5D0CSV0</accession>
<comment type="caution">
    <text evidence="2">The sequence shown here is derived from an EMBL/GenBank/DDBJ whole genome shotgun (WGS) entry which is preliminary data.</text>
</comment>
<reference evidence="2 3" key="1">
    <citation type="submission" date="2019-08" db="EMBL/GenBank/DDBJ databases">
        <title>Genome sequencing of Paenibacillus faecis DSM 23593(T).</title>
        <authorList>
            <person name="Kook J.-K."/>
            <person name="Park S.-N."/>
            <person name="Lim Y.K."/>
        </authorList>
    </citation>
    <scope>NUCLEOTIDE SEQUENCE [LARGE SCALE GENOMIC DNA]</scope>
    <source>
        <strain evidence="2 3">DSM 23593</strain>
    </source>
</reference>
<proteinExistence type="predicted"/>
<dbReference type="SUPFAM" id="SSF54427">
    <property type="entry name" value="NTF2-like"/>
    <property type="match status" value="1"/>
</dbReference>